<dbReference type="Gene3D" id="3.40.50.12370">
    <property type="match status" value="1"/>
</dbReference>
<proteinExistence type="inferred from homology"/>
<sequence length="267" mass="29888">MKILVPTDLSDNAKNAFEFAKAYARQQDASITLLYAYYAVYDFAAQAAEIIQAIESDAKKALKKEIGTGREEGLQIDYKIVQGTVSTAINATVYNGDYDLVIMGTQGASGIKKTLIGSNTATVVKESEVAVIAVPAGSTFESIREITVAIELSNENEVFFKRLIELTETWNLPYQVIHVDTKSDFNKTLSFKGLEAFLNETYPDCEFHFLRIPAKETDKGLDDYLKDVSDCLLVMFSKNKTFFEFLFNRSHSVKMAYHTHVPLLVIK</sequence>
<dbReference type="Proteomes" id="UP001595818">
    <property type="component" value="Unassembled WGS sequence"/>
</dbReference>
<dbReference type="EMBL" id="JBHSJJ010000018">
    <property type="protein sequence ID" value="MFC4874416.1"/>
    <property type="molecule type" value="Genomic_DNA"/>
</dbReference>
<reference evidence="4" key="1">
    <citation type="journal article" date="2019" name="Int. J. Syst. Evol. Microbiol.">
        <title>The Global Catalogue of Microorganisms (GCM) 10K type strain sequencing project: providing services to taxonomists for standard genome sequencing and annotation.</title>
        <authorList>
            <consortium name="The Broad Institute Genomics Platform"/>
            <consortium name="The Broad Institute Genome Sequencing Center for Infectious Disease"/>
            <person name="Wu L."/>
            <person name="Ma J."/>
        </authorList>
    </citation>
    <scope>NUCLEOTIDE SEQUENCE [LARGE SCALE GENOMIC DNA]</scope>
    <source>
        <strain evidence="4">CGMCC 4.7466</strain>
    </source>
</reference>
<dbReference type="PRINTS" id="PR01438">
    <property type="entry name" value="UNVRSLSTRESS"/>
</dbReference>
<dbReference type="InterPro" id="IPR006016">
    <property type="entry name" value="UspA"/>
</dbReference>
<name>A0ABV9T7E0_9BACT</name>
<dbReference type="RefSeq" id="WP_377068241.1">
    <property type="nucleotide sequence ID" value="NZ_JBHSJJ010000018.1"/>
</dbReference>
<organism evidence="3 4">
    <name type="scientific">Negadavirga shengliensis</name>
    <dbReference type="NCBI Taxonomy" id="1389218"/>
    <lineage>
        <taxon>Bacteria</taxon>
        <taxon>Pseudomonadati</taxon>
        <taxon>Bacteroidota</taxon>
        <taxon>Cytophagia</taxon>
        <taxon>Cytophagales</taxon>
        <taxon>Cyclobacteriaceae</taxon>
        <taxon>Negadavirga</taxon>
    </lineage>
</organism>
<feature type="domain" description="UspA" evidence="2">
    <location>
        <begin position="2"/>
        <end position="135"/>
    </location>
</feature>
<dbReference type="SUPFAM" id="SSF52402">
    <property type="entry name" value="Adenine nucleotide alpha hydrolases-like"/>
    <property type="match status" value="2"/>
</dbReference>
<protein>
    <submittedName>
        <fullName evidence="3">Universal stress protein</fullName>
    </submittedName>
</protein>
<evidence type="ECO:0000259" key="2">
    <source>
        <dbReference type="Pfam" id="PF00582"/>
    </source>
</evidence>
<evidence type="ECO:0000313" key="4">
    <source>
        <dbReference type="Proteomes" id="UP001595818"/>
    </source>
</evidence>
<dbReference type="PANTHER" id="PTHR46268:SF25">
    <property type="entry name" value="USPA DOMAIN PROTEIN"/>
    <property type="match status" value="1"/>
</dbReference>
<dbReference type="Pfam" id="PF00582">
    <property type="entry name" value="Usp"/>
    <property type="match status" value="1"/>
</dbReference>
<dbReference type="CDD" id="cd00293">
    <property type="entry name" value="USP-like"/>
    <property type="match status" value="1"/>
</dbReference>
<gene>
    <name evidence="3" type="ORF">ACFPFU_22120</name>
</gene>
<evidence type="ECO:0000256" key="1">
    <source>
        <dbReference type="ARBA" id="ARBA00008791"/>
    </source>
</evidence>
<dbReference type="PANTHER" id="PTHR46268">
    <property type="entry name" value="STRESS RESPONSE PROTEIN NHAX"/>
    <property type="match status" value="1"/>
</dbReference>
<keyword evidence="4" id="KW-1185">Reference proteome</keyword>
<comment type="caution">
    <text evidence="3">The sequence shown here is derived from an EMBL/GenBank/DDBJ whole genome shotgun (WGS) entry which is preliminary data.</text>
</comment>
<accession>A0ABV9T7E0</accession>
<dbReference type="InterPro" id="IPR006015">
    <property type="entry name" value="Universal_stress_UspA"/>
</dbReference>
<comment type="similarity">
    <text evidence="1">Belongs to the universal stress protein A family.</text>
</comment>
<evidence type="ECO:0000313" key="3">
    <source>
        <dbReference type="EMBL" id="MFC4874416.1"/>
    </source>
</evidence>